<dbReference type="EMBL" id="KN822997">
    <property type="protein sequence ID" value="KIO28240.1"/>
    <property type="molecule type" value="Genomic_DNA"/>
</dbReference>
<reference evidence="3" key="2">
    <citation type="submission" date="2015-01" db="EMBL/GenBank/DDBJ databases">
        <title>Evolutionary Origins and Diversification of the Mycorrhizal Mutualists.</title>
        <authorList>
            <consortium name="DOE Joint Genome Institute"/>
            <consortium name="Mycorrhizal Genomics Consortium"/>
            <person name="Kohler A."/>
            <person name="Kuo A."/>
            <person name="Nagy L.G."/>
            <person name="Floudas D."/>
            <person name="Copeland A."/>
            <person name="Barry K.W."/>
            <person name="Cichocki N."/>
            <person name="Veneault-Fourrey C."/>
            <person name="LaButti K."/>
            <person name="Lindquist E.A."/>
            <person name="Lipzen A."/>
            <person name="Lundell T."/>
            <person name="Morin E."/>
            <person name="Murat C."/>
            <person name="Riley R."/>
            <person name="Ohm R."/>
            <person name="Sun H."/>
            <person name="Tunlid A."/>
            <person name="Henrissat B."/>
            <person name="Grigoriev I.V."/>
            <person name="Hibbett D.S."/>
            <person name="Martin F."/>
        </authorList>
    </citation>
    <scope>NUCLEOTIDE SEQUENCE [LARGE SCALE GENOMIC DNA]</scope>
    <source>
        <strain evidence="3">MUT 4182</strain>
    </source>
</reference>
<dbReference type="HOGENOM" id="CLU_973837_0_0_1"/>
<keyword evidence="3" id="KW-1185">Reference proteome</keyword>
<organism evidence="2 3">
    <name type="scientific">Tulasnella calospora MUT 4182</name>
    <dbReference type="NCBI Taxonomy" id="1051891"/>
    <lineage>
        <taxon>Eukaryota</taxon>
        <taxon>Fungi</taxon>
        <taxon>Dikarya</taxon>
        <taxon>Basidiomycota</taxon>
        <taxon>Agaricomycotina</taxon>
        <taxon>Agaricomycetes</taxon>
        <taxon>Cantharellales</taxon>
        <taxon>Tulasnellaceae</taxon>
        <taxon>Tulasnella</taxon>
    </lineage>
</organism>
<gene>
    <name evidence="2" type="ORF">M407DRAFT_183513</name>
</gene>
<evidence type="ECO:0000313" key="2">
    <source>
        <dbReference type="EMBL" id="KIO28240.1"/>
    </source>
</evidence>
<sequence>MGSIVLPAPAAPCFNLPSSSSASPTAIRARDWQRLSQTLMYLPHALEDIHLGVSQMSQSSTESMDFPIPRALLRPDNFGALLCPPGSQTAKAREIVRTDGSLRRRMQAGAALTKLHPQSTDYSNDYTRPASLSKHKQTSLGHHLSEASQVPQEGVIFPTHILALGIGPQDPRWTYIPIHWQTLAAFCNRPPSSLFNPAANNVPPNTVPLVEGTMPFPQGFQVLRDYFYTRSLASLLSALLPAELERVQAPSASQYCSTSQACTRQRRRSAPEALESLARAIASTYTPQEIVNRTKWIYGVYLNAWCLLVNDSDVWTAIAMTWSVIVRALDLRLDPCSSCCR</sequence>
<evidence type="ECO:0000256" key="1">
    <source>
        <dbReference type="SAM" id="MobiDB-lite"/>
    </source>
</evidence>
<dbReference type="Proteomes" id="UP000054248">
    <property type="component" value="Unassembled WGS sequence"/>
</dbReference>
<name>A0A0C3QC59_9AGAM</name>
<dbReference type="AlphaFoldDB" id="A0A0C3QC59"/>
<feature type="region of interest" description="Disordered" evidence="1">
    <location>
        <begin position="111"/>
        <end position="145"/>
    </location>
</feature>
<protein>
    <submittedName>
        <fullName evidence="2">Uncharacterized protein</fullName>
    </submittedName>
</protein>
<feature type="compositionally biased region" description="Polar residues" evidence="1">
    <location>
        <begin position="116"/>
        <end position="126"/>
    </location>
</feature>
<accession>A0A0C3QC59</accession>
<reference evidence="2 3" key="1">
    <citation type="submission" date="2014-04" db="EMBL/GenBank/DDBJ databases">
        <authorList>
            <consortium name="DOE Joint Genome Institute"/>
            <person name="Kuo A."/>
            <person name="Girlanda M."/>
            <person name="Perotto S."/>
            <person name="Kohler A."/>
            <person name="Nagy L.G."/>
            <person name="Floudas D."/>
            <person name="Copeland A."/>
            <person name="Barry K.W."/>
            <person name="Cichocki N."/>
            <person name="Veneault-Fourrey C."/>
            <person name="LaButti K."/>
            <person name="Lindquist E.A."/>
            <person name="Lipzen A."/>
            <person name="Lundell T."/>
            <person name="Morin E."/>
            <person name="Murat C."/>
            <person name="Sun H."/>
            <person name="Tunlid A."/>
            <person name="Henrissat B."/>
            <person name="Grigoriev I.V."/>
            <person name="Hibbett D.S."/>
            <person name="Martin F."/>
            <person name="Nordberg H.P."/>
            <person name="Cantor M.N."/>
            <person name="Hua S.X."/>
        </authorList>
    </citation>
    <scope>NUCLEOTIDE SEQUENCE [LARGE SCALE GENOMIC DNA]</scope>
    <source>
        <strain evidence="2 3">MUT 4182</strain>
    </source>
</reference>
<evidence type="ECO:0000313" key="3">
    <source>
        <dbReference type="Proteomes" id="UP000054248"/>
    </source>
</evidence>
<proteinExistence type="predicted"/>